<dbReference type="EMBL" id="JBCGDO010000051">
    <property type="protein sequence ID" value="MEM0544052.1"/>
    <property type="molecule type" value="Genomic_DNA"/>
</dbReference>
<evidence type="ECO:0000313" key="2">
    <source>
        <dbReference type="EMBL" id="MEM0544052.1"/>
    </source>
</evidence>
<keyword evidence="3" id="KW-1185">Reference proteome</keyword>
<sequence length="101" mass="11699">MQGKKQLIPELFTTVNIYDLVPTDNFYRRLTTELDLHFIYKATQAYYGKEGQASIDPVVFFKILLVGYLNNLNSDRQLIAYCSDSLSIRLFLGYDIHESLP</sequence>
<protein>
    <submittedName>
        <fullName evidence="2">Transposase</fullName>
    </submittedName>
</protein>
<dbReference type="Pfam" id="PF05598">
    <property type="entry name" value="DUF772"/>
    <property type="match status" value="1"/>
</dbReference>
<organism evidence="2 3">
    <name type="scientific">Flavobacterium aureirubrum</name>
    <dbReference type="NCBI Taxonomy" id="3133147"/>
    <lineage>
        <taxon>Bacteria</taxon>
        <taxon>Pseudomonadati</taxon>
        <taxon>Bacteroidota</taxon>
        <taxon>Flavobacteriia</taxon>
        <taxon>Flavobacteriales</taxon>
        <taxon>Flavobacteriaceae</taxon>
        <taxon>Flavobacterium</taxon>
    </lineage>
</organism>
<name>A0ABU9N8P2_9FLAO</name>
<proteinExistence type="predicted"/>
<feature type="non-terminal residue" evidence="2">
    <location>
        <position position="101"/>
    </location>
</feature>
<reference evidence="2 3" key="1">
    <citation type="submission" date="2024-03" db="EMBL/GenBank/DDBJ databases">
        <title>Two novel species of the genus Flavobacterium exhibiting potentially degradation of complex polysaccharides.</title>
        <authorList>
            <person name="Lian X."/>
        </authorList>
    </citation>
    <scope>NUCLEOTIDE SEQUENCE [LARGE SCALE GENOMIC DNA]</scope>
    <source>
        <strain evidence="3">j3</strain>
    </source>
</reference>
<feature type="domain" description="Transposase InsH N-terminal" evidence="1">
    <location>
        <begin position="16"/>
        <end position="101"/>
    </location>
</feature>
<evidence type="ECO:0000259" key="1">
    <source>
        <dbReference type="Pfam" id="PF05598"/>
    </source>
</evidence>
<accession>A0ABU9N8P2</accession>
<dbReference type="InterPro" id="IPR008490">
    <property type="entry name" value="Transposase_InsH_N"/>
</dbReference>
<evidence type="ECO:0000313" key="3">
    <source>
        <dbReference type="Proteomes" id="UP001460072"/>
    </source>
</evidence>
<dbReference type="RefSeq" id="WP_342697216.1">
    <property type="nucleotide sequence ID" value="NZ_JBCGDO010000051.1"/>
</dbReference>
<comment type="caution">
    <text evidence="2">The sequence shown here is derived from an EMBL/GenBank/DDBJ whole genome shotgun (WGS) entry which is preliminary data.</text>
</comment>
<gene>
    <name evidence="2" type="ORF">WFZ85_15785</name>
</gene>
<dbReference type="Proteomes" id="UP001460072">
    <property type="component" value="Unassembled WGS sequence"/>
</dbReference>